<name>A0A073I024_9SPIT</name>
<comment type="caution">
    <text evidence="2">The sequence shown here is derived from an EMBL/GenBank/DDBJ whole genome shotgun (WGS) entry which is preliminary data.</text>
</comment>
<organism evidence="2 3">
    <name type="scientific">Oxytricha trifallax</name>
    <dbReference type="NCBI Taxonomy" id="1172189"/>
    <lineage>
        <taxon>Eukaryota</taxon>
        <taxon>Sar</taxon>
        <taxon>Alveolata</taxon>
        <taxon>Ciliophora</taxon>
        <taxon>Intramacronucleata</taxon>
        <taxon>Spirotrichea</taxon>
        <taxon>Stichotrichia</taxon>
        <taxon>Sporadotrichida</taxon>
        <taxon>Oxytrichidae</taxon>
        <taxon>Oxytrichinae</taxon>
        <taxon>Oxytricha</taxon>
    </lineage>
</organism>
<evidence type="ECO:0000313" key="2">
    <source>
        <dbReference type="EMBL" id="KEJ82836.1"/>
    </source>
</evidence>
<gene>
    <name evidence="2" type="ORF">OXYTRIMIC_526</name>
</gene>
<keyword evidence="3" id="KW-1185">Reference proteome</keyword>
<evidence type="ECO:0000313" key="3">
    <source>
        <dbReference type="Proteomes" id="UP000053232"/>
    </source>
</evidence>
<dbReference type="EMBL" id="ARYC01003354">
    <property type="protein sequence ID" value="KEJ82836.1"/>
    <property type="molecule type" value="Genomic_DNA"/>
</dbReference>
<protein>
    <submittedName>
        <fullName evidence="2">Uncharacterized protein</fullName>
    </submittedName>
</protein>
<keyword evidence="1" id="KW-0175">Coiled coil</keyword>
<reference evidence="3" key="1">
    <citation type="journal article" date="2014" name="Cell">
        <title>The Architecture of a Scrambled Genome Reveals Massive Levels of Genomic Rearrangement during Development.</title>
        <authorList>
            <person name="Chen X."/>
            <person name="Bracht J.R."/>
            <person name="Goldman A.D."/>
            <person name="Dolzhenko E."/>
            <person name="Clay D.M."/>
            <person name="Swart E.C."/>
            <person name="Perlman D.H."/>
            <person name="Doak T.G."/>
            <person name="Stuart A."/>
            <person name="Amemiya C.T."/>
            <person name="Sebra R.P."/>
            <person name="Landweber L.F."/>
        </authorList>
    </citation>
    <scope>NUCLEOTIDE SEQUENCE [LARGE SCALE GENOMIC DNA]</scope>
    <source>
        <strain evidence="3">JRB310</strain>
    </source>
</reference>
<accession>A0A073I024</accession>
<dbReference type="AlphaFoldDB" id="A0A073I024"/>
<proteinExistence type="predicted"/>
<sequence>MGCKVSGCFMRDTFVTPELDNQIKQCREALIEIGKTMVSIIKTFKFFQFQDERKQFLQEEQVYLKGLEERCKIIRREEDKRNEEIFRQKISSEISEGDIANQNNNLLVKQQVINNRQEIIVDPQD</sequence>
<feature type="coiled-coil region" evidence="1">
    <location>
        <begin position="57"/>
        <end position="84"/>
    </location>
</feature>
<dbReference type="Proteomes" id="UP000053232">
    <property type="component" value="Unassembled WGS sequence"/>
</dbReference>
<evidence type="ECO:0000256" key="1">
    <source>
        <dbReference type="SAM" id="Coils"/>
    </source>
</evidence>